<feature type="non-terminal residue" evidence="1">
    <location>
        <position position="1"/>
    </location>
</feature>
<comment type="caution">
    <text evidence="1">The sequence shown here is derived from an EMBL/GenBank/DDBJ whole genome shotgun (WGS) entry which is preliminary data.</text>
</comment>
<dbReference type="AlphaFoldDB" id="A0A9D9HBV6"/>
<evidence type="ECO:0000313" key="1">
    <source>
        <dbReference type="EMBL" id="MBO8445786.1"/>
    </source>
</evidence>
<dbReference type="EMBL" id="JADIMO010000113">
    <property type="protein sequence ID" value="MBO8445786.1"/>
    <property type="molecule type" value="Genomic_DNA"/>
</dbReference>
<accession>A0A9D9HBV6</accession>
<reference evidence="1" key="1">
    <citation type="submission" date="2020-10" db="EMBL/GenBank/DDBJ databases">
        <authorList>
            <person name="Gilroy R."/>
        </authorList>
    </citation>
    <scope>NUCLEOTIDE SEQUENCE</scope>
    <source>
        <strain evidence="1">D5-748</strain>
    </source>
</reference>
<proteinExistence type="predicted"/>
<evidence type="ECO:0008006" key="3">
    <source>
        <dbReference type="Google" id="ProtNLM"/>
    </source>
</evidence>
<dbReference type="Proteomes" id="UP000823619">
    <property type="component" value="Unassembled WGS sequence"/>
</dbReference>
<organism evidence="1 2">
    <name type="scientific">Candidatus Cryptobacteroides merdavium</name>
    <dbReference type="NCBI Taxonomy" id="2840769"/>
    <lineage>
        <taxon>Bacteria</taxon>
        <taxon>Pseudomonadati</taxon>
        <taxon>Bacteroidota</taxon>
        <taxon>Bacteroidia</taxon>
        <taxon>Bacteroidales</taxon>
        <taxon>Candidatus Cryptobacteroides</taxon>
    </lineage>
</organism>
<protein>
    <recommendedName>
        <fullName evidence="3">Mannose-6-phosphate isomerase</fullName>
    </recommendedName>
</protein>
<reference evidence="1" key="2">
    <citation type="journal article" date="2021" name="PeerJ">
        <title>Extensive microbial diversity within the chicken gut microbiome revealed by metagenomics and culture.</title>
        <authorList>
            <person name="Gilroy R."/>
            <person name="Ravi A."/>
            <person name="Getino M."/>
            <person name="Pursley I."/>
            <person name="Horton D.L."/>
            <person name="Alikhan N.F."/>
            <person name="Baker D."/>
            <person name="Gharbi K."/>
            <person name="Hall N."/>
            <person name="Watson M."/>
            <person name="Adriaenssens E.M."/>
            <person name="Foster-Nyarko E."/>
            <person name="Jarju S."/>
            <person name="Secka A."/>
            <person name="Antonio M."/>
            <person name="Oren A."/>
            <person name="Chaudhuri R.R."/>
            <person name="La Ragione R."/>
            <person name="Hildebrand F."/>
            <person name="Pallen M.J."/>
        </authorList>
    </citation>
    <scope>NUCLEOTIDE SEQUENCE</scope>
    <source>
        <strain evidence="1">D5-748</strain>
    </source>
</reference>
<gene>
    <name evidence="1" type="ORF">IAC23_08900</name>
</gene>
<dbReference type="InterPro" id="IPR011051">
    <property type="entry name" value="RmlC_Cupin_sf"/>
</dbReference>
<evidence type="ECO:0000313" key="2">
    <source>
        <dbReference type="Proteomes" id="UP000823619"/>
    </source>
</evidence>
<sequence>RPLNISRAMQNLCFDRKGEKIRKEHVCHPVLMEKGAGWELWHMPTHPAHSYDVHRYRIETGSQVDVHTGDKCHVLNLVEGDTADVVTSGGKTFHLSYAETLVISAAAASYRIVNTSGKEIMVVKAFMK</sequence>
<name>A0A9D9HBV6_9BACT</name>
<dbReference type="SUPFAM" id="SSF51182">
    <property type="entry name" value="RmlC-like cupins"/>
    <property type="match status" value="1"/>
</dbReference>